<dbReference type="InterPro" id="IPR001789">
    <property type="entry name" value="Sig_transdc_resp-reg_receiver"/>
</dbReference>
<dbReference type="PANTHER" id="PTHR48111:SF37">
    <property type="entry name" value="RESPONSE REGULATOR PROTEIN CARR"/>
    <property type="match status" value="1"/>
</dbReference>
<keyword evidence="2" id="KW-0597">Phosphoprotein</keyword>
<feature type="domain" description="Response regulatory" evidence="4">
    <location>
        <begin position="4"/>
        <end position="120"/>
    </location>
</feature>
<feature type="DNA-binding region" description="OmpR/PhoB-type" evidence="3">
    <location>
        <begin position="123"/>
        <end position="220"/>
    </location>
</feature>
<dbReference type="GO" id="GO:0006355">
    <property type="term" value="P:regulation of DNA-templated transcription"/>
    <property type="evidence" value="ECO:0007669"/>
    <property type="project" value="InterPro"/>
</dbReference>
<dbReference type="OrthoDB" id="3473150at2"/>
<reference evidence="6 7" key="1">
    <citation type="submission" date="2010-10" db="EMBL/GenBank/DDBJ databases">
        <title>Complete sequence of Frankia sp. EuI1c.</title>
        <authorList>
            <consortium name="US DOE Joint Genome Institute"/>
            <person name="Lucas S."/>
            <person name="Copeland A."/>
            <person name="Lapidus A."/>
            <person name="Cheng J.-F."/>
            <person name="Bruce D."/>
            <person name="Goodwin L."/>
            <person name="Pitluck S."/>
            <person name="Chertkov O."/>
            <person name="Detter J.C."/>
            <person name="Han C."/>
            <person name="Tapia R."/>
            <person name="Land M."/>
            <person name="Hauser L."/>
            <person name="Jeffries C."/>
            <person name="Kyrpides N."/>
            <person name="Ivanova N."/>
            <person name="Mikhailova N."/>
            <person name="Beauchemin N."/>
            <person name="Sen A."/>
            <person name="Sur S.A."/>
            <person name="Gtari M."/>
            <person name="Wall L."/>
            <person name="Tisa L."/>
            <person name="Woyke T."/>
        </authorList>
    </citation>
    <scope>NUCLEOTIDE SEQUENCE [LARGE SCALE GENOMIC DNA]</scope>
    <source>
        <strain evidence="7">DSM 45817 / CECT 9037 / EuI1c</strain>
    </source>
</reference>
<dbReference type="CDD" id="cd00383">
    <property type="entry name" value="trans_reg_C"/>
    <property type="match status" value="1"/>
</dbReference>
<evidence type="ECO:0000256" key="3">
    <source>
        <dbReference type="PROSITE-ProRule" id="PRU01091"/>
    </source>
</evidence>
<dbReference type="SMART" id="SM00448">
    <property type="entry name" value="REC"/>
    <property type="match status" value="1"/>
</dbReference>
<dbReference type="STRING" id="298654.FraEuI1c_5174"/>
<keyword evidence="1 3" id="KW-0238">DNA-binding</keyword>
<proteinExistence type="predicted"/>
<dbReference type="KEGG" id="fri:FraEuI1c_5174"/>
<evidence type="ECO:0000259" key="4">
    <source>
        <dbReference type="PROSITE" id="PS50110"/>
    </source>
</evidence>
<dbReference type="SUPFAM" id="SSF46894">
    <property type="entry name" value="C-terminal effector domain of the bipartite response regulators"/>
    <property type="match status" value="1"/>
</dbReference>
<dbReference type="Pfam" id="PF00486">
    <property type="entry name" value="Trans_reg_C"/>
    <property type="match status" value="1"/>
</dbReference>
<dbReference type="EMBL" id="CP002299">
    <property type="protein sequence ID" value="ADP83163.1"/>
    <property type="molecule type" value="Genomic_DNA"/>
</dbReference>
<evidence type="ECO:0000256" key="1">
    <source>
        <dbReference type="ARBA" id="ARBA00023125"/>
    </source>
</evidence>
<name>E3J5S6_PSEI1</name>
<dbReference type="PROSITE" id="PS50110">
    <property type="entry name" value="RESPONSE_REGULATORY"/>
    <property type="match status" value="1"/>
</dbReference>
<dbReference type="SMART" id="SM00862">
    <property type="entry name" value="Trans_reg_C"/>
    <property type="match status" value="1"/>
</dbReference>
<dbReference type="InterPro" id="IPR011006">
    <property type="entry name" value="CheY-like_superfamily"/>
</dbReference>
<dbReference type="HOGENOM" id="CLU_000445_30_1_11"/>
<dbReference type="InterPro" id="IPR001867">
    <property type="entry name" value="OmpR/PhoB-type_DNA-bd"/>
</dbReference>
<dbReference type="Gene3D" id="1.10.10.10">
    <property type="entry name" value="Winged helix-like DNA-binding domain superfamily/Winged helix DNA-binding domain"/>
    <property type="match status" value="1"/>
</dbReference>
<dbReference type="GO" id="GO:0000976">
    <property type="term" value="F:transcription cis-regulatory region binding"/>
    <property type="evidence" value="ECO:0007669"/>
    <property type="project" value="TreeGrafter"/>
</dbReference>
<accession>E3J5S6</accession>
<dbReference type="Pfam" id="PF00072">
    <property type="entry name" value="Response_reg"/>
    <property type="match status" value="1"/>
</dbReference>
<dbReference type="GO" id="GO:0000156">
    <property type="term" value="F:phosphorelay response regulator activity"/>
    <property type="evidence" value="ECO:0007669"/>
    <property type="project" value="TreeGrafter"/>
</dbReference>
<evidence type="ECO:0000313" key="6">
    <source>
        <dbReference type="EMBL" id="ADP83163.1"/>
    </source>
</evidence>
<dbReference type="InParanoid" id="E3J5S6"/>
<dbReference type="Proteomes" id="UP000002484">
    <property type="component" value="Chromosome"/>
</dbReference>
<dbReference type="Gene3D" id="6.10.250.690">
    <property type="match status" value="1"/>
</dbReference>
<dbReference type="Gene3D" id="3.40.50.2300">
    <property type="match status" value="1"/>
</dbReference>
<feature type="modified residue" description="4-aspartylphosphate" evidence="2">
    <location>
        <position position="55"/>
    </location>
</feature>
<feature type="domain" description="OmpR/PhoB-type" evidence="5">
    <location>
        <begin position="123"/>
        <end position="220"/>
    </location>
</feature>
<dbReference type="PROSITE" id="PS51755">
    <property type="entry name" value="OMPR_PHOB"/>
    <property type="match status" value="1"/>
</dbReference>
<protein>
    <submittedName>
        <fullName evidence="6">Two component transcriptional regulator, winged helix family</fullName>
    </submittedName>
</protein>
<dbReference type="AlphaFoldDB" id="E3J5S6"/>
<sequence>MRGAVAVVDDDQVLRATIVRILRLEGFAVAWSAGSGGEALRQAQGSARPDALLLDIALPDTDGRDLLGALRGRGVAAPALLLSAKGSVADKVLGFGAGADDYLTKPFAIDELLARLDVLVRRSPVPAARELVLDPVRHVVAGPHAAVPLSPTEYRLLAALVSRPGEVVRRASLISSAWPPGAVVRENTLDSYVTRLRRTLRVVGAQASIATARGVGYRLD</sequence>
<dbReference type="InterPro" id="IPR039420">
    <property type="entry name" value="WalR-like"/>
</dbReference>
<evidence type="ECO:0000256" key="2">
    <source>
        <dbReference type="PROSITE-ProRule" id="PRU00169"/>
    </source>
</evidence>
<organism evidence="6 7">
    <name type="scientific">Pseudofrankia inefficax (strain DSM 45817 / CECT 9037 / DDB 130130 / EuI1c)</name>
    <name type="common">Frankia inefficax</name>
    <dbReference type="NCBI Taxonomy" id="298654"/>
    <lineage>
        <taxon>Bacteria</taxon>
        <taxon>Bacillati</taxon>
        <taxon>Actinomycetota</taxon>
        <taxon>Actinomycetes</taxon>
        <taxon>Frankiales</taxon>
        <taxon>Frankiaceae</taxon>
        <taxon>Pseudofrankia</taxon>
    </lineage>
</organism>
<dbReference type="GO" id="GO:0005829">
    <property type="term" value="C:cytosol"/>
    <property type="evidence" value="ECO:0007669"/>
    <property type="project" value="TreeGrafter"/>
</dbReference>
<dbReference type="eggNOG" id="COG0745">
    <property type="taxonomic scope" value="Bacteria"/>
</dbReference>
<evidence type="ECO:0000259" key="5">
    <source>
        <dbReference type="PROSITE" id="PS51755"/>
    </source>
</evidence>
<gene>
    <name evidence="6" type="ordered locus">FraEuI1c_5174</name>
</gene>
<keyword evidence="7" id="KW-1185">Reference proteome</keyword>
<dbReference type="InterPro" id="IPR016032">
    <property type="entry name" value="Sig_transdc_resp-reg_C-effctor"/>
</dbReference>
<dbReference type="RefSeq" id="WP_013426281.1">
    <property type="nucleotide sequence ID" value="NC_014666.1"/>
</dbReference>
<dbReference type="InterPro" id="IPR036388">
    <property type="entry name" value="WH-like_DNA-bd_sf"/>
</dbReference>
<evidence type="ECO:0000313" key="7">
    <source>
        <dbReference type="Proteomes" id="UP000002484"/>
    </source>
</evidence>
<dbReference type="GO" id="GO:0032993">
    <property type="term" value="C:protein-DNA complex"/>
    <property type="evidence" value="ECO:0007669"/>
    <property type="project" value="TreeGrafter"/>
</dbReference>
<dbReference type="SUPFAM" id="SSF52172">
    <property type="entry name" value="CheY-like"/>
    <property type="match status" value="1"/>
</dbReference>
<dbReference type="PANTHER" id="PTHR48111">
    <property type="entry name" value="REGULATOR OF RPOS"/>
    <property type="match status" value="1"/>
</dbReference>